<keyword evidence="1" id="KW-0812">Transmembrane</keyword>
<evidence type="ECO:0000256" key="1">
    <source>
        <dbReference type="SAM" id="Phobius"/>
    </source>
</evidence>
<evidence type="ECO:0000313" key="2">
    <source>
        <dbReference type="EMBL" id="KGN46879.1"/>
    </source>
</evidence>
<keyword evidence="1" id="KW-1133">Transmembrane helix</keyword>
<feature type="transmembrane region" description="Helical" evidence="1">
    <location>
        <begin position="23"/>
        <end position="44"/>
    </location>
</feature>
<sequence>MDASSFSQVEVARSLQDLTFDQIYIEIQLMLIICWWGLGDSVYLSSVKRVKTNSLQLEEGRAVWPWTRQNL</sequence>
<organism evidence="2 3">
    <name type="scientific">Cucumis sativus</name>
    <name type="common">Cucumber</name>
    <dbReference type="NCBI Taxonomy" id="3659"/>
    <lineage>
        <taxon>Eukaryota</taxon>
        <taxon>Viridiplantae</taxon>
        <taxon>Streptophyta</taxon>
        <taxon>Embryophyta</taxon>
        <taxon>Tracheophyta</taxon>
        <taxon>Spermatophyta</taxon>
        <taxon>Magnoliopsida</taxon>
        <taxon>eudicotyledons</taxon>
        <taxon>Gunneridae</taxon>
        <taxon>Pentapetalae</taxon>
        <taxon>rosids</taxon>
        <taxon>fabids</taxon>
        <taxon>Cucurbitales</taxon>
        <taxon>Cucurbitaceae</taxon>
        <taxon>Benincaseae</taxon>
        <taxon>Cucumis</taxon>
    </lineage>
</organism>
<dbReference type="AlphaFoldDB" id="A0A0A0KDE8"/>
<dbReference type="Proteomes" id="UP000029981">
    <property type="component" value="Chromosome 6"/>
</dbReference>
<accession>A0A0A0KDE8</accession>
<proteinExistence type="predicted"/>
<keyword evidence="3" id="KW-1185">Reference proteome</keyword>
<dbReference type="Gramene" id="KGN46879">
    <property type="protein sequence ID" value="KGN46879"/>
    <property type="gene ID" value="Csa_6G148210"/>
</dbReference>
<dbReference type="EMBL" id="CM002927">
    <property type="protein sequence ID" value="KGN46879.1"/>
    <property type="molecule type" value="Genomic_DNA"/>
</dbReference>
<reference evidence="2 3" key="1">
    <citation type="journal article" date="2009" name="Nat. Genet.">
        <title>The genome of the cucumber, Cucumis sativus L.</title>
        <authorList>
            <person name="Huang S."/>
            <person name="Li R."/>
            <person name="Zhang Z."/>
            <person name="Li L."/>
            <person name="Gu X."/>
            <person name="Fan W."/>
            <person name="Lucas W.J."/>
            <person name="Wang X."/>
            <person name="Xie B."/>
            <person name="Ni P."/>
            <person name="Ren Y."/>
            <person name="Zhu H."/>
            <person name="Li J."/>
            <person name="Lin K."/>
            <person name="Jin W."/>
            <person name="Fei Z."/>
            <person name="Li G."/>
            <person name="Staub J."/>
            <person name="Kilian A."/>
            <person name="van der Vossen E.A."/>
            <person name="Wu Y."/>
            <person name="Guo J."/>
            <person name="He J."/>
            <person name="Jia Z."/>
            <person name="Ren Y."/>
            <person name="Tian G."/>
            <person name="Lu Y."/>
            <person name="Ruan J."/>
            <person name="Qian W."/>
            <person name="Wang M."/>
            <person name="Huang Q."/>
            <person name="Li B."/>
            <person name="Xuan Z."/>
            <person name="Cao J."/>
            <person name="Asan"/>
            <person name="Wu Z."/>
            <person name="Zhang J."/>
            <person name="Cai Q."/>
            <person name="Bai Y."/>
            <person name="Zhao B."/>
            <person name="Han Y."/>
            <person name="Li Y."/>
            <person name="Li X."/>
            <person name="Wang S."/>
            <person name="Shi Q."/>
            <person name="Liu S."/>
            <person name="Cho W.K."/>
            <person name="Kim J.Y."/>
            <person name="Xu Y."/>
            <person name="Heller-Uszynska K."/>
            <person name="Miao H."/>
            <person name="Cheng Z."/>
            <person name="Zhang S."/>
            <person name="Wu J."/>
            <person name="Yang Y."/>
            <person name="Kang H."/>
            <person name="Li M."/>
            <person name="Liang H."/>
            <person name="Ren X."/>
            <person name="Shi Z."/>
            <person name="Wen M."/>
            <person name="Jian M."/>
            <person name="Yang H."/>
            <person name="Zhang G."/>
            <person name="Yang Z."/>
            <person name="Chen R."/>
            <person name="Liu S."/>
            <person name="Li J."/>
            <person name="Ma L."/>
            <person name="Liu H."/>
            <person name="Zhou Y."/>
            <person name="Zhao J."/>
            <person name="Fang X."/>
            <person name="Li G."/>
            <person name="Fang L."/>
            <person name="Li Y."/>
            <person name="Liu D."/>
            <person name="Zheng H."/>
            <person name="Zhang Y."/>
            <person name="Qin N."/>
            <person name="Li Z."/>
            <person name="Yang G."/>
            <person name="Yang S."/>
            <person name="Bolund L."/>
            <person name="Kristiansen K."/>
            <person name="Zheng H."/>
            <person name="Li S."/>
            <person name="Zhang X."/>
            <person name="Yang H."/>
            <person name="Wang J."/>
            <person name="Sun R."/>
            <person name="Zhang B."/>
            <person name="Jiang S."/>
            <person name="Wang J."/>
            <person name="Du Y."/>
            <person name="Li S."/>
        </authorList>
    </citation>
    <scope>NUCLEOTIDE SEQUENCE [LARGE SCALE GENOMIC DNA]</scope>
    <source>
        <strain evidence="3">cv. 9930</strain>
    </source>
</reference>
<gene>
    <name evidence="2" type="ORF">Csa_6G148210</name>
</gene>
<reference evidence="2 3" key="3">
    <citation type="journal article" date="2010" name="BMC Genomics">
        <title>Transcriptome sequencing and comparative analysis of cucumber flowers with different sex types.</title>
        <authorList>
            <person name="Guo S."/>
            <person name="Zheng Y."/>
            <person name="Joung J.G."/>
            <person name="Liu S."/>
            <person name="Zhang Z."/>
            <person name="Crasta O.R."/>
            <person name="Sobral B.W."/>
            <person name="Xu Y."/>
            <person name="Huang S."/>
            <person name="Fei Z."/>
        </authorList>
    </citation>
    <scope>NUCLEOTIDE SEQUENCE [LARGE SCALE GENOMIC DNA]</scope>
    <source>
        <strain evidence="3">cv. 9930</strain>
    </source>
</reference>
<name>A0A0A0KDE8_CUCSA</name>
<protein>
    <submittedName>
        <fullName evidence="2">Uncharacterized protein</fullName>
    </submittedName>
</protein>
<evidence type="ECO:0000313" key="3">
    <source>
        <dbReference type="Proteomes" id="UP000029981"/>
    </source>
</evidence>
<reference evidence="2 3" key="4">
    <citation type="journal article" date="2011" name="BMC Genomics">
        <title>RNA-Seq improves annotation of protein-coding genes in the cucumber genome.</title>
        <authorList>
            <person name="Li Z."/>
            <person name="Zhang Z."/>
            <person name="Yan P."/>
            <person name="Huang S."/>
            <person name="Fei Z."/>
            <person name="Lin K."/>
        </authorList>
    </citation>
    <scope>NUCLEOTIDE SEQUENCE [LARGE SCALE GENOMIC DNA]</scope>
    <source>
        <strain evidence="3">cv. 9930</strain>
    </source>
</reference>
<keyword evidence="1" id="KW-0472">Membrane</keyword>
<reference evidence="2 3" key="2">
    <citation type="journal article" date="2009" name="PLoS ONE">
        <title>An integrated genetic and cytogenetic map of the cucumber genome.</title>
        <authorList>
            <person name="Ren Y."/>
            <person name="Zhang Z."/>
            <person name="Liu J."/>
            <person name="Staub J.E."/>
            <person name="Han Y."/>
            <person name="Cheng Z."/>
            <person name="Li X."/>
            <person name="Lu J."/>
            <person name="Miao H."/>
            <person name="Kang H."/>
            <person name="Xie B."/>
            <person name="Gu X."/>
            <person name="Wang X."/>
            <person name="Du Y."/>
            <person name="Jin W."/>
            <person name="Huang S."/>
        </authorList>
    </citation>
    <scope>NUCLEOTIDE SEQUENCE [LARGE SCALE GENOMIC DNA]</scope>
    <source>
        <strain evidence="3">cv. 9930</strain>
    </source>
</reference>